<dbReference type="EC" id="3.1.1.24" evidence="1"/>
<dbReference type="RefSeq" id="WP_003121785.1">
    <property type="nucleotide sequence ID" value="NZ_AP014651.1"/>
</dbReference>
<dbReference type="SMR" id="A0A0C6E9E2"/>
<gene>
    <name evidence="1" type="primary">pcaD</name>
    <name evidence="1" type="ORF">GNQ48_07515</name>
</gene>
<dbReference type="InterPro" id="IPR050471">
    <property type="entry name" value="AB_hydrolase"/>
</dbReference>
<dbReference type="PRINTS" id="PR00111">
    <property type="entry name" value="ABHYDROLASE"/>
</dbReference>
<proteinExistence type="predicted"/>
<organism evidence="1 2">
    <name type="scientific">Pseudomonas aeruginosa</name>
    <dbReference type="NCBI Taxonomy" id="287"/>
    <lineage>
        <taxon>Bacteria</taxon>
        <taxon>Pseudomonadati</taxon>
        <taxon>Pseudomonadota</taxon>
        <taxon>Gammaproteobacteria</taxon>
        <taxon>Pseudomonadales</taxon>
        <taxon>Pseudomonadaceae</taxon>
        <taxon>Pseudomonas</taxon>
    </lineage>
</organism>
<keyword evidence="1" id="KW-0378">Hydrolase</keyword>
<dbReference type="Pfam" id="PF00561">
    <property type="entry name" value="Abhydrolase_1"/>
    <property type="match status" value="1"/>
</dbReference>
<dbReference type="EMBL" id="WOAD01000004">
    <property type="protein sequence ID" value="MUI34849.1"/>
    <property type="molecule type" value="Genomic_DNA"/>
</dbReference>
<evidence type="ECO:0000313" key="1">
    <source>
        <dbReference type="EMBL" id="MUI34849.1"/>
    </source>
</evidence>
<dbReference type="PANTHER" id="PTHR43433:SF1">
    <property type="entry name" value="BLL5160 PROTEIN"/>
    <property type="match status" value="1"/>
</dbReference>
<dbReference type="InterPro" id="IPR000073">
    <property type="entry name" value="AB_hydrolase_1"/>
</dbReference>
<dbReference type="GO" id="GO:0047570">
    <property type="term" value="F:3-oxoadipate enol-lactonase activity"/>
    <property type="evidence" value="ECO:0007669"/>
    <property type="project" value="UniProtKB-EC"/>
</dbReference>
<reference evidence="1 2" key="1">
    <citation type="submission" date="2019-11" db="EMBL/GenBank/DDBJ databases">
        <title>Genomes of ocular Pseudomonas aeruginosa isolates.</title>
        <authorList>
            <person name="Khan M."/>
            <person name="Rice S.A."/>
            <person name="Willcox M.D.P."/>
            <person name="Stapleton F."/>
        </authorList>
    </citation>
    <scope>NUCLEOTIDE SEQUENCE [LARGE SCALE GENOMIC DNA]</scope>
    <source>
        <strain evidence="1 2">PA221</strain>
    </source>
</reference>
<dbReference type="InterPro" id="IPR026968">
    <property type="entry name" value="PcaD/CatD"/>
</dbReference>
<dbReference type="AlphaFoldDB" id="A0A0C6E9E2"/>
<dbReference type="Proteomes" id="UP000433532">
    <property type="component" value="Unassembled WGS sequence"/>
</dbReference>
<dbReference type="PANTHER" id="PTHR43433">
    <property type="entry name" value="HYDROLASE, ALPHA/BETA FOLD FAMILY PROTEIN"/>
    <property type="match status" value="1"/>
</dbReference>
<accession>A0A0C6E9E2</accession>
<sequence>MGNLSFLATSDGASLAYRLDGAAEKPLLALSNSIGTTLHMWDAQLPALTRHFRVLRYDARGHGASSVPPGPYTLARLGEDVLELFDALEVRRAHFLGLSLGGIVGQWLALHAPQRIERLVLANTSAWLGPAAQWDERIAAVLQAEDMSETAAGFLGNWFPPALLERAEPVVERFRAMLMATNRHGLAGSFAAVRDTDLRAQLARIERPTLVIAGAYDTVTAASHGELIATSIAGARLVTLPAVHLSNVEFPQAFEGAVLSFLGAA</sequence>
<evidence type="ECO:0000313" key="2">
    <source>
        <dbReference type="Proteomes" id="UP000433532"/>
    </source>
</evidence>
<name>A0A0C6E9E2_PSEAI</name>
<dbReference type="NCBIfam" id="TIGR02427">
    <property type="entry name" value="protocat_pcaD"/>
    <property type="match status" value="1"/>
</dbReference>
<dbReference type="SUPFAM" id="SSF53474">
    <property type="entry name" value="alpha/beta-Hydrolases"/>
    <property type="match status" value="1"/>
</dbReference>
<comment type="caution">
    <text evidence="1">The sequence shown here is derived from an EMBL/GenBank/DDBJ whole genome shotgun (WGS) entry which is preliminary data.</text>
</comment>
<protein>
    <submittedName>
        <fullName evidence="1">3-oxoadipate enol-lactonase</fullName>
        <ecNumber evidence="1">3.1.1.24</ecNumber>
    </submittedName>
</protein>
<dbReference type="InterPro" id="IPR029058">
    <property type="entry name" value="AB_hydrolase_fold"/>
</dbReference>
<dbReference type="Gene3D" id="3.40.50.1820">
    <property type="entry name" value="alpha/beta hydrolase"/>
    <property type="match status" value="1"/>
</dbReference>
<dbReference type="GO" id="GO:0042952">
    <property type="term" value="P:beta-ketoadipate pathway"/>
    <property type="evidence" value="ECO:0007669"/>
    <property type="project" value="InterPro"/>
</dbReference>